<feature type="domain" description="Glycosyl transferase family 1" evidence="1">
    <location>
        <begin position="183"/>
        <end position="333"/>
    </location>
</feature>
<dbReference type="PANTHER" id="PTHR12526:SF630">
    <property type="entry name" value="GLYCOSYLTRANSFERASE"/>
    <property type="match status" value="1"/>
</dbReference>
<reference evidence="2 3" key="1">
    <citation type="submission" date="2019-08" db="EMBL/GenBank/DDBJ databases">
        <title>Seonamhaeicola sediminis sp. nov., isolated from marine sediment.</title>
        <authorList>
            <person name="Cao W.R."/>
        </authorList>
    </citation>
    <scope>NUCLEOTIDE SEQUENCE [LARGE SCALE GENOMIC DNA]</scope>
    <source>
        <strain evidence="2 3">1505</strain>
    </source>
</reference>
<gene>
    <name evidence="2" type="ORF">FUA22_18235</name>
</gene>
<dbReference type="Gene3D" id="3.40.50.2000">
    <property type="entry name" value="Glycogen Phosphorylase B"/>
    <property type="match status" value="2"/>
</dbReference>
<dbReference type="SUPFAM" id="SSF53756">
    <property type="entry name" value="UDP-Glycosyltransferase/glycogen phosphorylase"/>
    <property type="match status" value="1"/>
</dbReference>
<name>A0A5C7GDL0_9FLAO</name>
<accession>A0A5C7GDL0</accession>
<dbReference type="RefSeq" id="WP_147770042.1">
    <property type="nucleotide sequence ID" value="NZ_VRKQ01000024.1"/>
</dbReference>
<protein>
    <submittedName>
        <fullName evidence="2">Glycosyltransferase family 4 protein</fullName>
    </submittedName>
</protein>
<dbReference type="InterPro" id="IPR001296">
    <property type="entry name" value="Glyco_trans_1"/>
</dbReference>
<comment type="caution">
    <text evidence="2">The sequence shown here is derived from an EMBL/GenBank/DDBJ whole genome shotgun (WGS) entry which is preliminary data.</text>
</comment>
<dbReference type="PANTHER" id="PTHR12526">
    <property type="entry name" value="GLYCOSYLTRANSFERASE"/>
    <property type="match status" value="1"/>
</dbReference>
<dbReference type="GO" id="GO:0016757">
    <property type="term" value="F:glycosyltransferase activity"/>
    <property type="evidence" value="ECO:0007669"/>
    <property type="project" value="InterPro"/>
</dbReference>
<dbReference type="Proteomes" id="UP000321080">
    <property type="component" value="Unassembled WGS sequence"/>
</dbReference>
<dbReference type="EMBL" id="VRKQ01000024">
    <property type="protein sequence ID" value="TXG34557.1"/>
    <property type="molecule type" value="Genomic_DNA"/>
</dbReference>
<organism evidence="2 3">
    <name type="scientific">Seonamhaeicola maritimus</name>
    <dbReference type="NCBI Taxonomy" id="2591822"/>
    <lineage>
        <taxon>Bacteria</taxon>
        <taxon>Pseudomonadati</taxon>
        <taxon>Bacteroidota</taxon>
        <taxon>Flavobacteriia</taxon>
        <taxon>Flavobacteriales</taxon>
        <taxon>Flavobacteriaceae</taxon>
    </lineage>
</organism>
<dbReference type="AlphaFoldDB" id="A0A5C7GDL0"/>
<dbReference type="OrthoDB" id="798298at2"/>
<evidence type="ECO:0000259" key="1">
    <source>
        <dbReference type="Pfam" id="PF00534"/>
    </source>
</evidence>
<keyword evidence="2" id="KW-0808">Transferase</keyword>
<evidence type="ECO:0000313" key="2">
    <source>
        <dbReference type="EMBL" id="TXG34557.1"/>
    </source>
</evidence>
<proteinExistence type="predicted"/>
<keyword evidence="3" id="KW-1185">Reference proteome</keyword>
<sequence>MSKKICILTDSLSFGGAEKVAANMSISLSNKGYNVFIVSMLNDVDYKYKGTLFNFGVIKRDYNNLGAFLKFISFFRSEKFDVIIDHRTRNSYLKELIFSKFIIPKSRVFYCVHNYKLEYYFSMLKTSWISLLPHVKNNTFISVSDEIGIHMEEKLNLKSKTIYNYLKLSKQGDESHQKKAFIKKYIIGVGRLTEIKQFDKLIRSYHASCLVRKGIKLIILGEGVERSNLERLVFDLKLQDFVDFLPFTNNPYDLIKNAMALVLTSKVEGFPMVLLEALSLNVPVIAFNCKSGPKEIIVNEKNGLLVENQNEERFVEALNKLLDESLYEKIKANTSIGLEKFSEEKIIQKWVSLIENHK</sequence>
<dbReference type="Pfam" id="PF00534">
    <property type="entry name" value="Glycos_transf_1"/>
    <property type="match status" value="1"/>
</dbReference>
<evidence type="ECO:0000313" key="3">
    <source>
        <dbReference type="Proteomes" id="UP000321080"/>
    </source>
</evidence>